<sequence length="767" mass="84515">YLFQYFTHFKQVLYTHQKMKKSKTWQDGILRIISGRNKAVLFDDKGQCLESIFIKSEVNAGDNLESERYLITVEEVKANEKPFEGQPRKAETPAVDRNSVKCAVLPPRHLPVGLKRKFTDFQVPRQVERKTSVMEDGEHLTLLPSSKQCQDAFPSKFYITSPLFSMVGKKDAETNPSADFHQDACMGDDREHMSVSSLLSATLLNRCDETEKQKSHESLVEPELPLIPRHARFSSHGAVSHNIRSTAQIIALLKSKPMQGRREQTTSEVTECPGYQASENTHSLYDQKTTVLPAFSGNPAKRLSQNLPHLPFMKRTASDQKERNAEVLLNSAEHPCKKEVTGQRCDKNVCNLSQDLQDPCKRNSFFLPEFTRASDSEFVPSSGDISCSASPVTLEKTVFRYREHSVANGLEENPSVELQSGLQPSQNSERVAGELQRSVSVALTETGVGEDVVPSSVLRHHSSSEVICCENEVRCSAFDGENDGNGCTEGVPSQLCDSGVGGMGGAADAPPNQARTEAGLLSDEHDLNEVNSSRLSTEATSREKVLGGCAARINIDTARMKSNHSDLLCSDTDVNECHPKTSMFEKTESISYIPTSKILSAVDKRTEDDIPAACVKSPCVDLEHFWGTKSDGFKPGGPLLALSGKSDLSYGSFQYFDHQKVFGISHEEDTLIPRSSIYPLAKGRSSPEETAIGETEFGSVESINAFREACKGESAGRDCLKHMAMAQNSSDLPELVNDIALLRALTQHSTALESLQKMEESNSMLCE</sequence>
<dbReference type="PANTHER" id="PTHR28535:SF1">
    <property type="entry name" value="PROTEIN ZGRF1"/>
    <property type="match status" value="1"/>
</dbReference>
<proteinExistence type="predicted"/>
<name>A0A850X0N8_PIACA</name>
<dbReference type="AlphaFoldDB" id="A0A850X0N8"/>
<dbReference type="EMBL" id="WAAB01005372">
    <property type="protein sequence ID" value="NWH71919.1"/>
    <property type="molecule type" value="Genomic_DNA"/>
</dbReference>
<comment type="caution">
    <text evidence="2">The sequence shown here is derived from an EMBL/GenBank/DDBJ whole genome shotgun (WGS) entry which is preliminary data.</text>
</comment>
<evidence type="ECO:0000313" key="3">
    <source>
        <dbReference type="Proteomes" id="UP000653271"/>
    </source>
</evidence>
<feature type="non-terminal residue" evidence="2">
    <location>
        <position position="767"/>
    </location>
</feature>
<protein>
    <submittedName>
        <fullName evidence="2">ZGRF1 protein</fullName>
    </submittedName>
</protein>
<keyword evidence="3" id="KW-1185">Reference proteome</keyword>
<organism evidence="2 3">
    <name type="scientific">Piaya cayana</name>
    <name type="common">Common squirrel cuckoo</name>
    <dbReference type="NCBI Taxonomy" id="33601"/>
    <lineage>
        <taxon>Eukaryota</taxon>
        <taxon>Metazoa</taxon>
        <taxon>Chordata</taxon>
        <taxon>Craniata</taxon>
        <taxon>Vertebrata</taxon>
        <taxon>Euteleostomi</taxon>
        <taxon>Archelosauria</taxon>
        <taxon>Archosauria</taxon>
        <taxon>Dinosauria</taxon>
        <taxon>Saurischia</taxon>
        <taxon>Theropoda</taxon>
        <taxon>Coelurosauria</taxon>
        <taxon>Aves</taxon>
        <taxon>Neognathae</taxon>
        <taxon>Neoaves</taxon>
        <taxon>Otidimorphae</taxon>
        <taxon>Cuculiformes</taxon>
        <taxon>Coccyzidae</taxon>
        <taxon>Piaya</taxon>
    </lineage>
</organism>
<dbReference type="InterPro" id="IPR052800">
    <property type="entry name" value="DNA_Repair_Helicase_ZGRF1"/>
</dbReference>
<feature type="non-terminal residue" evidence="2">
    <location>
        <position position="1"/>
    </location>
</feature>
<dbReference type="GO" id="GO:0006302">
    <property type="term" value="P:double-strand break repair"/>
    <property type="evidence" value="ECO:0007669"/>
    <property type="project" value="TreeGrafter"/>
</dbReference>
<evidence type="ECO:0000259" key="1">
    <source>
        <dbReference type="Pfam" id="PF10382"/>
    </source>
</evidence>
<dbReference type="GO" id="GO:0005634">
    <property type="term" value="C:nucleus"/>
    <property type="evidence" value="ECO:0007669"/>
    <property type="project" value="TreeGrafter"/>
</dbReference>
<dbReference type="Proteomes" id="UP000653271">
    <property type="component" value="Unassembled WGS sequence"/>
</dbReference>
<dbReference type="PANTHER" id="PTHR28535">
    <property type="entry name" value="ZINC FINGER GRF-TYPE CONTAINING 1"/>
    <property type="match status" value="1"/>
</dbReference>
<dbReference type="GO" id="GO:0035861">
    <property type="term" value="C:site of double-strand break"/>
    <property type="evidence" value="ECO:0007669"/>
    <property type="project" value="TreeGrafter"/>
</dbReference>
<feature type="domain" description="5'-3' DNA helicase ZGRF1-like N-terminal" evidence="1">
    <location>
        <begin position="11"/>
        <end position="80"/>
    </location>
</feature>
<dbReference type="Pfam" id="PF10382">
    <property type="entry name" value="ZGRF1-like_N"/>
    <property type="match status" value="1"/>
</dbReference>
<reference evidence="2" key="1">
    <citation type="submission" date="2019-09" db="EMBL/GenBank/DDBJ databases">
        <title>Bird 10,000 Genomes (B10K) Project - Family phase.</title>
        <authorList>
            <person name="Zhang G."/>
        </authorList>
    </citation>
    <scope>NUCLEOTIDE SEQUENCE</scope>
    <source>
        <strain evidence="2">B10K-DU-008-47</strain>
        <tissue evidence="2">Mixed tissue sample</tissue>
    </source>
</reference>
<dbReference type="OrthoDB" id="6513042at2759"/>
<dbReference type="InterPro" id="IPR018838">
    <property type="entry name" value="ZGRF1-like_N"/>
</dbReference>
<evidence type="ECO:0000313" key="2">
    <source>
        <dbReference type="EMBL" id="NWH71919.1"/>
    </source>
</evidence>
<gene>
    <name evidence="2" type="primary">Zgrf1</name>
    <name evidence="2" type="ORF">PIACAY_R01163</name>
</gene>
<accession>A0A850X0N8</accession>